<dbReference type="Proteomes" id="UP000295510">
    <property type="component" value="Unassembled WGS sequence"/>
</dbReference>
<feature type="domain" description="Transposase IS204/IS1001/IS1096/IS1165 DDE" evidence="1">
    <location>
        <begin position="32"/>
        <end position="125"/>
    </location>
</feature>
<accession>A0A4R6TW48</accession>
<keyword evidence="3" id="KW-1185">Reference proteome</keyword>
<evidence type="ECO:0000313" key="2">
    <source>
        <dbReference type="EMBL" id="TDQ38060.1"/>
    </source>
</evidence>
<gene>
    <name evidence="2" type="ORF">DFR43_1221</name>
</gene>
<evidence type="ECO:0000259" key="1">
    <source>
        <dbReference type="Pfam" id="PF01610"/>
    </source>
</evidence>
<evidence type="ECO:0000313" key="3">
    <source>
        <dbReference type="Proteomes" id="UP000295510"/>
    </source>
</evidence>
<dbReference type="RefSeq" id="WP_164499755.1">
    <property type="nucleotide sequence ID" value="NZ_SNYL01000022.1"/>
</dbReference>
<dbReference type="EMBL" id="SNYL01000022">
    <property type="protein sequence ID" value="TDQ38060.1"/>
    <property type="molecule type" value="Genomic_DNA"/>
</dbReference>
<dbReference type="AlphaFoldDB" id="A0A4R6TW48"/>
<reference evidence="2 3" key="1">
    <citation type="submission" date="2019-03" db="EMBL/GenBank/DDBJ databases">
        <title>Genomic Encyclopedia of Type Strains, Phase IV (KMG-IV): sequencing the most valuable type-strain genomes for metagenomic binning, comparative biology and taxonomic classification.</title>
        <authorList>
            <person name="Goeker M."/>
        </authorList>
    </citation>
    <scope>NUCLEOTIDE SEQUENCE [LARGE SCALE GENOMIC DNA]</scope>
    <source>
        <strain evidence="2 3">DSM 19605</strain>
    </source>
</reference>
<dbReference type="PANTHER" id="PTHR33498:SF1">
    <property type="entry name" value="TRANSPOSASE FOR INSERTION SEQUENCE ELEMENT IS1557"/>
    <property type="match status" value="1"/>
</dbReference>
<dbReference type="InterPro" id="IPR002560">
    <property type="entry name" value="Transposase_DDE"/>
</dbReference>
<protein>
    <submittedName>
        <fullName evidence="2">Transposase</fullName>
    </submittedName>
</protein>
<dbReference type="Pfam" id="PF01610">
    <property type="entry name" value="DDE_Tnp_ISL3"/>
    <property type="match status" value="1"/>
</dbReference>
<proteinExistence type="predicted"/>
<comment type="caution">
    <text evidence="2">The sequence shown here is derived from an EMBL/GenBank/DDBJ whole genome shotgun (WGS) entry which is preliminary data.</text>
</comment>
<dbReference type="PANTHER" id="PTHR33498">
    <property type="entry name" value="TRANSPOSASE FOR INSERTION SEQUENCE ELEMENT IS1557"/>
    <property type="match status" value="1"/>
</dbReference>
<dbReference type="InterPro" id="IPR047951">
    <property type="entry name" value="Transpos_ISL3"/>
</dbReference>
<name>A0A4R6TW48_9BURK</name>
<sequence>AMDQVRRAEMATDAQAVRAALGAGGRKTLRQRLKMALREVYARATAHNSIEQAASDLRAWLSWARRCRLEPFKKLAATLKERFDAVVRGMVDHRSNAFVEAMNGLLQQAKRAARGFRTSQNFIAIAYLRMSKLKHLPASPFAPAMPQ</sequence>
<organism evidence="2 3">
    <name type="scientific">Tepidicella xavieri</name>
    <dbReference type="NCBI Taxonomy" id="360241"/>
    <lineage>
        <taxon>Bacteria</taxon>
        <taxon>Pseudomonadati</taxon>
        <taxon>Pseudomonadota</taxon>
        <taxon>Betaproteobacteria</taxon>
        <taxon>Burkholderiales</taxon>
        <taxon>Tepidicella</taxon>
    </lineage>
</organism>
<feature type="non-terminal residue" evidence="2">
    <location>
        <position position="1"/>
    </location>
</feature>